<organism evidence="7 8">
    <name type="scientific">Maudiozyma humilis</name>
    <name type="common">Sour dough yeast</name>
    <name type="synonym">Kazachstania humilis</name>
    <dbReference type="NCBI Taxonomy" id="51915"/>
    <lineage>
        <taxon>Eukaryota</taxon>
        <taxon>Fungi</taxon>
        <taxon>Dikarya</taxon>
        <taxon>Ascomycota</taxon>
        <taxon>Saccharomycotina</taxon>
        <taxon>Saccharomycetes</taxon>
        <taxon>Saccharomycetales</taxon>
        <taxon>Saccharomycetaceae</taxon>
        <taxon>Maudiozyma</taxon>
    </lineage>
</organism>
<feature type="compositionally biased region" description="Basic and acidic residues" evidence="6">
    <location>
        <begin position="779"/>
        <end position="791"/>
    </location>
</feature>
<feature type="region of interest" description="Disordered" evidence="6">
    <location>
        <begin position="698"/>
        <end position="719"/>
    </location>
</feature>
<feature type="region of interest" description="Disordered" evidence="6">
    <location>
        <begin position="516"/>
        <end position="563"/>
    </location>
</feature>
<sequence>MAPNRPRRGKNPSQIKETVVHMTIPSTIMHSLLQKLDLTFERDIGMLNGKNTNTIPPTETLVAVQKQLTQLKQLFESISDSDKEFIDKIRAIRENKAKETARLKQEAAEAERAKEEAAKAAAAAAAAAEAAEAKAKAAEEEAEVKDEKKEILDALPSSAPGSPQKLEQATPDKPEESAPAEGGEDAAKESVSAIEKSKDGASQASGNDSAAAMTDGTQDSQSNADDEQSQEASKPGEEQQKSTDTTDVSEESNSSKKRELEDEASQPSENTNEDLSQEDGGVPSTSASSDEPPAKKQKQDEVDIDQMENNPNVKNPKSEFVISQTLPRAARNLGLYSEEGLESTGEEYLKKKYSVASYPTTDLKELLPGDLPDMDLSCAKPANQIQFSTFLSYVDNFFKELSEDDIKLLKAKYILPANLEVDKTYDPNVTPFIIPKLGPLYTRTWFKADANKKVGNISPPNVSDTSSIIPKKGANAITDAILETEDISCGPLLSRLLSAIFRDEGNDLANTVANEENSMAAAGNQGNTNSIDVKMENNDESSNNLGIENHEQTPGPSAAETPSSNLEEIAKFSIGGTTSTLKMDQGWKINSVNLDYPTLEERLKRELKYVGIYTNLPKDENKTGGDDPDWLTGREDDEVSAELRELQNSLKQSTSRNQKRKEVLVTAIEKQLAWLEYSSILDDLDKQVDQAYIKRVRVPKKRKKHHTSGGVNTGTASQIAQQKAANSSLKALLDKRQRWITKIGPLFGPSELMKRIPKKSIFSDLDQDDDEDEGDEGDVFDHNDHEGKDGDEQSELET</sequence>
<gene>
    <name evidence="7" type="ORF">DAKH74_022480</name>
</gene>
<feature type="compositionally biased region" description="Basic and acidic residues" evidence="6">
    <location>
        <begin position="137"/>
        <end position="152"/>
    </location>
</feature>
<evidence type="ECO:0000313" key="7">
    <source>
        <dbReference type="EMBL" id="GMM55632.1"/>
    </source>
</evidence>
<feature type="compositionally biased region" description="Acidic residues" evidence="6">
    <location>
        <begin position="765"/>
        <end position="778"/>
    </location>
</feature>
<feature type="compositionally biased region" description="Polar residues" evidence="6">
    <location>
        <begin position="540"/>
        <end position="563"/>
    </location>
</feature>
<evidence type="ECO:0000313" key="8">
    <source>
        <dbReference type="Proteomes" id="UP001377567"/>
    </source>
</evidence>
<dbReference type="AlphaFoldDB" id="A0AAV5RWZ2"/>
<keyword evidence="8" id="KW-1185">Reference proteome</keyword>
<feature type="region of interest" description="Disordered" evidence="6">
    <location>
        <begin position="758"/>
        <end position="798"/>
    </location>
</feature>
<comment type="caution">
    <text evidence="7">The sequence shown here is derived from an EMBL/GenBank/DDBJ whole genome shotgun (WGS) entry which is preliminary data.</text>
</comment>
<dbReference type="PANTHER" id="PTHR13556:SF2">
    <property type="entry name" value="TRANSCRIPTIONAL ADAPTER 3"/>
    <property type="match status" value="1"/>
</dbReference>
<dbReference type="GO" id="GO:0000124">
    <property type="term" value="C:SAGA complex"/>
    <property type="evidence" value="ECO:0007669"/>
    <property type="project" value="TreeGrafter"/>
</dbReference>
<dbReference type="Pfam" id="PF10198">
    <property type="entry name" value="Ada3"/>
    <property type="match status" value="1"/>
</dbReference>
<dbReference type="GO" id="GO:0003713">
    <property type="term" value="F:transcription coactivator activity"/>
    <property type="evidence" value="ECO:0007669"/>
    <property type="project" value="TreeGrafter"/>
</dbReference>
<feature type="region of interest" description="Disordered" evidence="6">
    <location>
        <begin position="137"/>
        <end position="320"/>
    </location>
</feature>
<feature type="compositionally biased region" description="Basic residues" evidence="6">
    <location>
        <begin position="698"/>
        <end position="707"/>
    </location>
</feature>
<comment type="similarity">
    <text evidence="2">Belongs to the NGG1 family.</text>
</comment>
<comment type="subcellular location">
    <subcellularLocation>
        <location evidence="1">Nucleus</location>
    </subcellularLocation>
</comment>
<keyword evidence="4" id="KW-0804">Transcription</keyword>
<protein>
    <submittedName>
        <fullName evidence="7">Histone acetyltransferase</fullName>
    </submittedName>
</protein>
<evidence type="ECO:0000256" key="5">
    <source>
        <dbReference type="ARBA" id="ARBA00023242"/>
    </source>
</evidence>
<dbReference type="PANTHER" id="PTHR13556">
    <property type="entry name" value="TRANSCRIPTIONAL ADAPTER 3-RELATED"/>
    <property type="match status" value="1"/>
</dbReference>
<evidence type="ECO:0000256" key="3">
    <source>
        <dbReference type="ARBA" id="ARBA00023015"/>
    </source>
</evidence>
<evidence type="ECO:0000256" key="2">
    <source>
        <dbReference type="ARBA" id="ARBA00005330"/>
    </source>
</evidence>
<feature type="compositionally biased region" description="Polar residues" evidence="6">
    <location>
        <begin position="307"/>
        <end position="320"/>
    </location>
</feature>
<feature type="compositionally biased region" description="Polar residues" evidence="6">
    <location>
        <begin position="709"/>
        <end position="719"/>
    </location>
</feature>
<accession>A0AAV5RWZ2</accession>
<evidence type="ECO:0000256" key="6">
    <source>
        <dbReference type="SAM" id="MobiDB-lite"/>
    </source>
</evidence>
<evidence type="ECO:0000256" key="4">
    <source>
        <dbReference type="ARBA" id="ARBA00023163"/>
    </source>
</evidence>
<dbReference type="InterPro" id="IPR019340">
    <property type="entry name" value="Histone_AcTrfase_su3"/>
</dbReference>
<dbReference type="GO" id="GO:0005634">
    <property type="term" value="C:nucleus"/>
    <property type="evidence" value="ECO:0007669"/>
    <property type="project" value="UniProtKB-SubCell"/>
</dbReference>
<dbReference type="GO" id="GO:0006357">
    <property type="term" value="P:regulation of transcription by RNA polymerase II"/>
    <property type="evidence" value="ECO:0007669"/>
    <property type="project" value="TreeGrafter"/>
</dbReference>
<keyword evidence="3" id="KW-0805">Transcription regulation</keyword>
<dbReference type="Proteomes" id="UP001377567">
    <property type="component" value="Unassembled WGS sequence"/>
</dbReference>
<proteinExistence type="inferred from homology"/>
<keyword evidence="5" id="KW-0539">Nucleus</keyword>
<feature type="compositionally biased region" description="Basic and acidic residues" evidence="6">
    <location>
        <begin position="292"/>
        <end position="301"/>
    </location>
</feature>
<name>A0AAV5RWZ2_MAUHU</name>
<dbReference type="EMBL" id="BTGD01000005">
    <property type="protein sequence ID" value="GMM55632.1"/>
    <property type="molecule type" value="Genomic_DNA"/>
</dbReference>
<evidence type="ECO:0000256" key="1">
    <source>
        <dbReference type="ARBA" id="ARBA00004123"/>
    </source>
</evidence>
<reference evidence="7 8" key="1">
    <citation type="journal article" date="2023" name="Elife">
        <title>Identification of key yeast species and microbe-microbe interactions impacting larval growth of Drosophila in the wild.</title>
        <authorList>
            <person name="Mure A."/>
            <person name="Sugiura Y."/>
            <person name="Maeda R."/>
            <person name="Honda K."/>
            <person name="Sakurai N."/>
            <person name="Takahashi Y."/>
            <person name="Watada M."/>
            <person name="Katoh T."/>
            <person name="Gotoh A."/>
            <person name="Gotoh Y."/>
            <person name="Taniguchi I."/>
            <person name="Nakamura K."/>
            <person name="Hayashi T."/>
            <person name="Katayama T."/>
            <person name="Uemura T."/>
            <person name="Hattori Y."/>
        </authorList>
    </citation>
    <scope>NUCLEOTIDE SEQUENCE [LARGE SCALE GENOMIC DNA]</scope>
    <source>
        <strain evidence="7 8">KH-74</strain>
    </source>
</reference>